<dbReference type="EMBL" id="SLXQ01000001">
    <property type="protein sequence ID" value="TCP56394.1"/>
    <property type="molecule type" value="Genomic_DNA"/>
</dbReference>
<keyword evidence="6 8" id="KW-0472">Membrane</keyword>
<feature type="transmembrane region" description="Helical" evidence="8">
    <location>
        <begin position="389"/>
        <end position="412"/>
    </location>
</feature>
<evidence type="ECO:0000256" key="2">
    <source>
        <dbReference type="ARBA" id="ARBA00006772"/>
    </source>
</evidence>
<proteinExistence type="inferred from homology"/>
<dbReference type="PANTHER" id="PTHR10283:SF82">
    <property type="entry name" value="SOLUTE CARRIER FAMILY 13 MEMBER 2"/>
    <property type="match status" value="1"/>
</dbReference>
<dbReference type="Proteomes" id="UP000294911">
    <property type="component" value="Unassembled WGS sequence"/>
</dbReference>
<feature type="transmembrane region" description="Helical" evidence="8">
    <location>
        <begin position="424"/>
        <end position="448"/>
    </location>
</feature>
<evidence type="ECO:0000256" key="8">
    <source>
        <dbReference type="SAM" id="Phobius"/>
    </source>
</evidence>
<feature type="transmembrane region" description="Helical" evidence="8">
    <location>
        <begin position="158"/>
        <end position="176"/>
    </location>
</feature>
<organism evidence="9 10">
    <name type="scientific">Tamaricihabitans halophyticus</name>
    <dbReference type="NCBI Taxonomy" id="1262583"/>
    <lineage>
        <taxon>Bacteria</taxon>
        <taxon>Bacillati</taxon>
        <taxon>Actinomycetota</taxon>
        <taxon>Actinomycetes</taxon>
        <taxon>Pseudonocardiales</taxon>
        <taxon>Pseudonocardiaceae</taxon>
        <taxon>Tamaricihabitans</taxon>
    </lineage>
</organism>
<dbReference type="Pfam" id="PF00939">
    <property type="entry name" value="Na_sulph_symp"/>
    <property type="match status" value="1"/>
</dbReference>
<dbReference type="OrthoDB" id="9766267at2"/>
<name>A0A4R2R3G2_9PSEU</name>
<dbReference type="AlphaFoldDB" id="A0A4R2R3G2"/>
<dbReference type="GO" id="GO:0008514">
    <property type="term" value="F:organic anion transmembrane transporter activity"/>
    <property type="evidence" value="ECO:0007669"/>
    <property type="project" value="UniProtKB-ARBA"/>
</dbReference>
<reference evidence="9 10" key="1">
    <citation type="submission" date="2019-03" db="EMBL/GenBank/DDBJ databases">
        <title>Genomic Encyclopedia of Type Strains, Phase IV (KMG-IV): sequencing the most valuable type-strain genomes for metagenomic binning, comparative biology and taxonomic classification.</title>
        <authorList>
            <person name="Goeker M."/>
        </authorList>
    </citation>
    <scope>NUCLEOTIDE SEQUENCE [LARGE SCALE GENOMIC DNA]</scope>
    <source>
        <strain evidence="9 10">DSM 45765</strain>
    </source>
</reference>
<evidence type="ECO:0000256" key="4">
    <source>
        <dbReference type="ARBA" id="ARBA00022692"/>
    </source>
</evidence>
<evidence type="ECO:0000256" key="6">
    <source>
        <dbReference type="ARBA" id="ARBA00023136"/>
    </source>
</evidence>
<feature type="transmembrane region" description="Helical" evidence="8">
    <location>
        <begin position="96"/>
        <end position="114"/>
    </location>
</feature>
<feature type="transmembrane region" description="Helical" evidence="8">
    <location>
        <begin position="290"/>
        <end position="307"/>
    </location>
</feature>
<evidence type="ECO:0000256" key="7">
    <source>
        <dbReference type="ARBA" id="ARBA00031174"/>
    </source>
</evidence>
<dbReference type="PANTHER" id="PTHR10283">
    <property type="entry name" value="SOLUTE CARRIER FAMILY 13 MEMBER"/>
    <property type="match status" value="1"/>
</dbReference>
<feature type="transmembrane region" description="Helical" evidence="8">
    <location>
        <begin position="188"/>
        <end position="212"/>
    </location>
</feature>
<comment type="subcellular location">
    <subcellularLocation>
        <location evidence="1">Membrane</location>
        <topology evidence="1">Multi-pass membrane protein</topology>
    </subcellularLocation>
</comment>
<dbReference type="InterPro" id="IPR001898">
    <property type="entry name" value="SLC13A/DASS"/>
</dbReference>
<protein>
    <recommendedName>
        <fullName evidence="3">Sodium-dependent dicarboxylate transporter SdcS</fullName>
    </recommendedName>
    <alternativeName>
        <fullName evidence="7">Na(+)/dicarboxylate symporter</fullName>
    </alternativeName>
</protein>
<keyword evidence="5 8" id="KW-1133">Transmembrane helix</keyword>
<dbReference type="GO" id="GO:1905039">
    <property type="term" value="P:carboxylic acid transmembrane transport"/>
    <property type="evidence" value="ECO:0007669"/>
    <property type="project" value="UniProtKB-ARBA"/>
</dbReference>
<feature type="transmembrane region" description="Helical" evidence="8">
    <location>
        <begin position="360"/>
        <end position="377"/>
    </location>
</feature>
<dbReference type="NCBIfam" id="TIGR00785">
    <property type="entry name" value="dass"/>
    <property type="match status" value="1"/>
</dbReference>
<sequence length="508" mass="53813">MTNETAAAPVGGAAADTTGKKTLRRKRIGLLFGILAAVAVYLALPAEVPGPARSATAITALMAVWWMTEALPLAATALVPLVLLPLFGVGEMSEVASPYAAEVVFLLMGGYMLGQAMQRWNLHRRLALLLMLAVGDKPVRMIGGFMLATAFISMWVSNAASTVMMLPIGLSVLGLVKQQLGEGKEDRVFGTALMLGIAFAATIGGFSTLIGSTPNALIVGYLEDNHGIRITFLDWMLFGVPITVVFGLSAWLMLTKVLYRPRLKQLPGGRDLLRTQLAEMGPVSPGERRVIGVFLFAALSWIFVPVLADTELIGGALPWLANVTDAGIAMTVALLLFLIPVDRKSGSPVLDWDSAKELPWGMLLLVGGGLSISGQLTDTGMTEWFGEQVTGLAVLPTLLIIAIVAIMVMLLTELTSNTATSATFIPIMGGVALGIDVDVLVLVLPVTLAAQMSFMLPVATPPNAMVYGTGYVSMGQLIRGGAWLNVIGLLIIMLVMSTIAPMMFNFSL</sequence>
<feature type="transmembrane region" description="Helical" evidence="8">
    <location>
        <begin position="73"/>
        <end position="90"/>
    </location>
</feature>
<feature type="transmembrane region" description="Helical" evidence="8">
    <location>
        <begin position="482"/>
        <end position="504"/>
    </location>
</feature>
<evidence type="ECO:0000256" key="5">
    <source>
        <dbReference type="ARBA" id="ARBA00022989"/>
    </source>
</evidence>
<evidence type="ECO:0000256" key="3">
    <source>
        <dbReference type="ARBA" id="ARBA00020150"/>
    </source>
</evidence>
<comment type="similarity">
    <text evidence="2">Belongs to the SLC13A/DASS transporter (TC 2.A.47) family. NADC subfamily.</text>
</comment>
<dbReference type="RefSeq" id="WP_132874999.1">
    <property type="nucleotide sequence ID" value="NZ_SLXQ01000001.1"/>
</dbReference>
<evidence type="ECO:0000256" key="1">
    <source>
        <dbReference type="ARBA" id="ARBA00004141"/>
    </source>
</evidence>
<feature type="transmembrane region" description="Helical" evidence="8">
    <location>
        <begin position="232"/>
        <end position="254"/>
    </location>
</feature>
<gene>
    <name evidence="9" type="ORF">EV191_101337</name>
</gene>
<dbReference type="GO" id="GO:0005886">
    <property type="term" value="C:plasma membrane"/>
    <property type="evidence" value="ECO:0007669"/>
    <property type="project" value="TreeGrafter"/>
</dbReference>
<feature type="transmembrane region" description="Helical" evidence="8">
    <location>
        <begin position="319"/>
        <end position="339"/>
    </location>
</feature>
<keyword evidence="10" id="KW-1185">Reference proteome</keyword>
<keyword evidence="4 8" id="KW-0812">Transmembrane</keyword>
<feature type="transmembrane region" description="Helical" evidence="8">
    <location>
        <begin position="28"/>
        <end position="44"/>
    </location>
</feature>
<accession>A0A4R2R3G2</accession>
<evidence type="ECO:0000313" key="10">
    <source>
        <dbReference type="Proteomes" id="UP000294911"/>
    </source>
</evidence>
<evidence type="ECO:0000313" key="9">
    <source>
        <dbReference type="EMBL" id="TCP56394.1"/>
    </source>
</evidence>
<comment type="caution">
    <text evidence="9">The sequence shown here is derived from an EMBL/GenBank/DDBJ whole genome shotgun (WGS) entry which is preliminary data.</text>
</comment>